<keyword evidence="3" id="KW-1185">Reference proteome</keyword>
<dbReference type="OrthoDB" id="9798676at2"/>
<dbReference type="KEGG" id="lpy:FIV34_01585"/>
<dbReference type="Proteomes" id="UP000316093">
    <property type="component" value="Chromosome"/>
</dbReference>
<accession>A0A4Y5Z079</accession>
<protein>
    <submittedName>
        <fullName evidence="2">Beta-ketoacyl synthase chain length factor</fullName>
    </submittedName>
</protein>
<dbReference type="InterPro" id="IPR016039">
    <property type="entry name" value="Thiolase-like"/>
</dbReference>
<evidence type="ECO:0000313" key="3">
    <source>
        <dbReference type="Proteomes" id="UP000316093"/>
    </source>
</evidence>
<sequence length="266" mass="26832">MSAALTVWVKGIGLWAPGTPTWHAFREVATGEASPAGNERPVADVLPPNERRRAPESVLLAAAAAGQAVAMSGLNAADLPCVFASSHGDQVITDYMCATLASAPAELSPTKFHNSVHNAPAGYWTIATHCHAASSAVSGGEESFGAGLLEAATLAVADDRDVLLASYDIAGTGPIGGMTLTTGAFASALVLSPRADGAAIRLDITPEPGNSAGEASGDAWMDGLAASNPSSLAVPLFHALAAAHSTALRVPAARGLDLHIDVETVP</sequence>
<dbReference type="GO" id="GO:0016746">
    <property type="term" value="F:acyltransferase activity"/>
    <property type="evidence" value="ECO:0007669"/>
    <property type="project" value="InterPro"/>
</dbReference>
<evidence type="ECO:0000313" key="2">
    <source>
        <dbReference type="EMBL" id="QDE37978.1"/>
    </source>
</evidence>
<feature type="domain" description="Beta-ketoacyl synthase-like N-terminal" evidence="1">
    <location>
        <begin position="27"/>
        <end position="210"/>
    </location>
</feature>
<organism evidence="2 3">
    <name type="scientific">Luteibacter pinisoli</name>
    <dbReference type="NCBI Taxonomy" id="2589080"/>
    <lineage>
        <taxon>Bacteria</taxon>
        <taxon>Pseudomonadati</taxon>
        <taxon>Pseudomonadota</taxon>
        <taxon>Gammaproteobacteria</taxon>
        <taxon>Lysobacterales</taxon>
        <taxon>Rhodanobacteraceae</taxon>
        <taxon>Luteibacter</taxon>
    </lineage>
</organism>
<dbReference type="AlphaFoldDB" id="A0A4Y5Z079"/>
<dbReference type="EMBL" id="CP041046">
    <property type="protein sequence ID" value="QDE37978.1"/>
    <property type="molecule type" value="Genomic_DNA"/>
</dbReference>
<dbReference type="RefSeq" id="WP_139979009.1">
    <property type="nucleotide sequence ID" value="NZ_CP041046.1"/>
</dbReference>
<dbReference type="Pfam" id="PF13723">
    <property type="entry name" value="Ketoacyl-synt_2"/>
    <property type="match status" value="1"/>
</dbReference>
<dbReference type="SUPFAM" id="SSF53901">
    <property type="entry name" value="Thiolase-like"/>
    <property type="match status" value="1"/>
</dbReference>
<dbReference type="InterPro" id="IPR014030">
    <property type="entry name" value="Ketoacyl_synth_N"/>
</dbReference>
<gene>
    <name evidence="2" type="ORF">FIV34_01585</name>
</gene>
<reference evidence="2 3" key="1">
    <citation type="submission" date="2019-06" db="EMBL/GenBank/DDBJ databases">
        <title>A complete genome sequence for Luteibacter pinisoli MAH-14.</title>
        <authorList>
            <person name="Baltrus D.A."/>
        </authorList>
    </citation>
    <scope>NUCLEOTIDE SEQUENCE [LARGE SCALE GENOMIC DNA]</scope>
    <source>
        <strain evidence="2 3">MAH-14</strain>
    </source>
</reference>
<proteinExistence type="predicted"/>
<name>A0A4Y5Z079_9GAMM</name>
<evidence type="ECO:0000259" key="1">
    <source>
        <dbReference type="Pfam" id="PF13723"/>
    </source>
</evidence>
<dbReference type="Gene3D" id="3.40.47.10">
    <property type="match status" value="1"/>
</dbReference>